<dbReference type="PANTHER" id="PTHR30627">
    <property type="entry name" value="PEPTIDOGLYCAN D,D-TRANSPEPTIDASE"/>
    <property type="match status" value="1"/>
</dbReference>
<dbReference type="PANTHER" id="PTHR30627:SF6">
    <property type="entry name" value="BETA-LACTAMASE YBXI-RELATED"/>
    <property type="match status" value="1"/>
</dbReference>
<comment type="caution">
    <text evidence="9">The sequence shown here is derived from an EMBL/GenBank/DDBJ whole genome shotgun (WGS) entry which is preliminary data.</text>
</comment>
<evidence type="ECO:0000256" key="5">
    <source>
        <dbReference type="ARBA" id="ARBA00022801"/>
    </source>
</evidence>
<evidence type="ECO:0000256" key="2">
    <source>
        <dbReference type="ARBA" id="ARBA00007898"/>
    </source>
</evidence>
<keyword evidence="10" id="KW-1185">Reference proteome</keyword>
<dbReference type="GO" id="GO:0008800">
    <property type="term" value="F:beta-lactamase activity"/>
    <property type="evidence" value="ECO:0007669"/>
    <property type="project" value="UniProtKB-EC"/>
</dbReference>
<evidence type="ECO:0000313" key="9">
    <source>
        <dbReference type="EMBL" id="MBB6070860.1"/>
    </source>
</evidence>
<feature type="transmembrane region" description="Helical" evidence="7">
    <location>
        <begin position="13"/>
        <end position="33"/>
    </location>
</feature>
<accession>A0A841GYM5</accession>
<evidence type="ECO:0000259" key="8">
    <source>
        <dbReference type="Pfam" id="PF00905"/>
    </source>
</evidence>
<evidence type="ECO:0000256" key="4">
    <source>
        <dbReference type="ARBA" id="ARBA00022729"/>
    </source>
</evidence>
<dbReference type="SUPFAM" id="SSF56601">
    <property type="entry name" value="beta-lactamase/transpeptidase-like"/>
    <property type="match status" value="1"/>
</dbReference>
<feature type="transmembrane region" description="Helical" evidence="7">
    <location>
        <begin position="45"/>
        <end position="63"/>
    </location>
</feature>
<evidence type="ECO:0000313" key="10">
    <source>
        <dbReference type="Proteomes" id="UP000582837"/>
    </source>
</evidence>
<dbReference type="GO" id="GO:0005886">
    <property type="term" value="C:plasma membrane"/>
    <property type="evidence" value="ECO:0007669"/>
    <property type="project" value="TreeGrafter"/>
</dbReference>
<dbReference type="Proteomes" id="UP000582837">
    <property type="component" value="Unassembled WGS sequence"/>
</dbReference>
<keyword evidence="7" id="KW-0812">Transmembrane</keyword>
<protein>
    <recommendedName>
        <fullName evidence="3">beta-lactamase</fullName>
        <ecNumber evidence="3">3.5.2.6</ecNumber>
    </recommendedName>
</protein>
<sequence length="528" mass="57699">MPDIPFLGTALDWALRAVLLAFGAGSLIALSRWMMQAMRERRERWAIRLAIGMLVLAAVYGIGHARLLWNAEQIEAGRMAWRRFGDPREAERSRGEVRGWIMDCTGEPANALARYGVRDGEVQRVYALGEAGANLVGGGTGAEDRDYTVERLFARQLREPRSLRERSELHPVGTDMQLTLCANPTRQAWSLLTATGLNGTVIIQDVKTGGVVSYVATGRAEDPPFGIKHYAPPGSVFKLAFSAIWWDHDLGETRMSCPPYVQVGRARIRNFESHEYASLTVPTGMLTVSCNTAAVNMVFALRRQLGVETIRDDLQKFGFVTYTGKPPAPPRDFWNTASDAWTQRMTPPPVRVRFLAKLTDHELGQIAIGQGPVDATPMGISRFIQAIGNDGVMMQPTLESARLGEGAEGRRIMKQTTSARLQNAMKTVVDTGTAQVAKAIIARTGWDLGGKTGTADVAGARNPDAWFAGLMFGPDGRARYSVVVYLQHGGQGGRMPARIAAEMTRFMAREAGTPVQPARQASSTRRGG</sequence>
<dbReference type="EC" id="3.5.2.6" evidence="3"/>
<organism evidence="9 10">
    <name type="scientific">Longimicrobium terrae</name>
    <dbReference type="NCBI Taxonomy" id="1639882"/>
    <lineage>
        <taxon>Bacteria</taxon>
        <taxon>Pseudomonadati</taxon>
        <taxon>Gemmatimonadota</taxon>
        <taxon>Longimicrobiia</taxon>
        <taxon>Longimicrobiales</taxon>
        <taxon>Longimicrobiaceae</taxon>
        <taxon>Longimicrobium</taxon>
    </lineage>
</organism>
<comment type="similarity">
    <text evidence="2">Belongs to the class-D beta-lactamase family.</text>
</comment>
<gene>
    <name evidence="9" type="ORF">HNQ61_002482</name>
</gene>
<feature type="domain" description="Penicillin-binding protein transpeptidase" evidence="8">
    <location>
        <begin position="199"/>
        <end position="503"/>
    </location>
</feature>
<dbReference type="InterPro" id="IPR012338">
    <property type="entry name" value="Beta-lactam/transpept-like"/>
</dbReference>
<dbReference type="InterPro" id="IPR001460">
    <property type="entry name" value="PCN-bd_Tpept"/>
</dbReference>
<evidence type="ECO:0000256" key="6">
    <source>
        <dbReference type="ARBA" id="ARBA00023251"/>
    </source>
</evidence>
<dbReference type="AlphaFoldDB" id="A0A841GYM5"/>
<proteinExistence type="inferred from homology"/>
<keyword evidence="7" id="KW-1133">Transmembrane helix</keyword>
<name>A0A841GYM5_9BACT</name>
<keyword evidence="5" id="KW-0378">Hydrolase</keyword>
<dbReference type="InterPro" id="IPR050515">
    <property type="entry name" value="Beta-lactam/transpept"/>
</dbReference>
<dbReference type="Pfam" id="PF00905">
    <property type="entry name" value="Transpeptidase"/>
    <property type="match status" value="1"/>
</dbReference>
<dbReference type="RefSeq" id="WP_170033223.1">
    <property type="nucleotide sequence ID" value="NZ_JABDTL010000001.1"/>
</dbReference>
<keyword evidence="7" id="KW-0472">Membrane</keyword>
<evidence type="ECO:0000256" key="1">
    <source>
        <dbReference type="ARBA" id="ARBA00001526"/>
    </source>
</evidence>
<keyword evidence="4" id="KW-0732">Signal</keyword>
<evidence type="ECO:0000256" key="7">
    <source>
        <dbReference type="SAM" id="Phobius"/>
    </source>
</evidence>
<reference evidence="9 10" key="1">
    <citation type="submission" date="2020-08" db="EMBL/GenBank/DDBJ databases">
        <title>Genomic Encyclopedia of Type Strains, Phase IV (KMG-IV): sequencing the most valuable type-strain genomes for metagenomic binning, comparative biology and taxonomic classification.</title>
        <authorList>
            <person name="Goeker M."/>
        </authorList>
    </citation>
    <scope>NUCLEOTIDE SEQUENCE [LARGE SCALE GENOMIC DNA]</scope>
    <source>
        <strain evidence="9 10">DSM 29007</strain>
    </source>
</reference>
<dbReference type="Gene3D" id="3.40.710.10">
    <property type="entry name" value="DD-peptidase/beta-lactamase superfamily"/>
    <property type="match status" value="1"/>
</dbReference>
<dbReference type="GO" id="GO:0071555">
    <property type="term" value="P:cell wall organization"/>
    <property type="evidence" value="ECO:0007669"/>
    <property type="project" value="TreeGrafter"/>
</dbReference>
<dbReference type="EMBL" id="JACHIA010000006">
    <property type="protein sequence ID" value="MBB6070860.1"/>
    <property type="molecule type" value="Genomic_DNA"/>
</dbReference>
<keyword evidence="6" id="KW-0046">Antibiotic resistance</keyword>
<dbReference type="GO" id="GO:0008658">
    <property type="term" value="F:penicillin binding"/>
    <property type="evidence" value="ECO:0007669"/>
    <property type="project" value="InterPro"/>
</dbReference>
<evidence type="ECO:0000256" key="3">
    <source>
        <dbReference type="ARBA" id="ARBA00012865"/>
    </source>
</evidence>
<dbReference type="GO" id="GO:0046677">
    <property type="term" value="P:response to antibiotic"/>
    <property type="evidence" value="ECO:0007669"/>
    <property type="project" value="UniProtKB-KW"/>
</dbReference>
<comment type="catalytic activity">
    <reaction evidence="1">
        <text>a beta-lactam + H2O = a substituted beta-amino acid</text>
        <dbReference type="Rhea" id="RHEA:20401"/>
        <dbReference type="ChEBI" id="CHEBI:15377"/>
        <dbReference type="ChEBI" id="CHEBI:35627"/>
        <dbReference type="ChEBI" id="CHEBI:140347"/>
        <dbReference type="EC" id="3.5.2.6"/>
    </reaction>
</comment>